<gene>
    <name evidence="3" type="ORF">ACA1_383160</name>
</gene>
<feature type="region of interest" description="Disordered" evidence="1">
    <location>
        <begin position="1"/>
        <end position="20"/>
    </location>
</feature>
<dbReference type="SUPFAM" id="SSF81383">
    <property type="entry name" value="F-box domain"/>
    <property type="match status" value="1"/>
</dbReference>
<dbReference type="Proteomes" id="UP000011083">
    <property type="component" value="Unassembled WGS sequence"/>
</dbReference>
<feature type="domain" description="F-box" evidence="2">
    <location>
        <begin position="58"/>
        <end position="100"/>
    </location>
</feature>
<evidence type="ECO:0000313" key="4">
    <source>
        <dbReference type="Proteomes" id="UP000011083"/>
    </source>
</evidence>
<name>L8GUX7_ACACF</name>
<proteinExistence type="predicted"/>
<accession>L8GUX7</accession>
<dbReference type="Gene3D" id="1.20.1280.50">
    <property type="match status" value="1"/>
</dbReference>
<dbReference type="RefSeq" id="XP_004338818.1">
    <property type="nucleotide sequence ID" value="XM_004338770.1"/>
</dbReference>
<feature type="region of interest" description="Disordered" evidence="1">
    <location>
        <begin position="215"/>
        <end position="236"/>
    </location>
</feature>
<evidence type="ECO:0000259" key="2">
    <source>
        <dbReference type="Pfam" id="PF12937"/>
    </source>
</evidence>
<dbReference type="KEGG" id="acan:ACA1_383160"/>
<dbReference type="GeneID" id="14917524"/>
<dbReference type="InterPro" id="IPR001810">
    <property type="entry name" value="F-box_dom"/>
</dbReference>
<organism evidence="3 4">
    <name type="scientific">Acanthamoeba castellanii (strain ATCC 30010 / Neff)</name>
    <dbReference type="NCBI Taxonomy" id="1257118"/>
    <lineage>
        <taxon>Eukaryota</taxon>
        <taxon>Amoebozoa</taxon>
        <taxon>Discosea</taxon>
        <taxon>Longamoebia</taxon>
        <taxon>Centramoebida</taxon>
        <taxon>Acanthamoebidae</taxon>
        <taxon>Acanthamoeba</taxon>
    </lineage>
</organism>
<reference evidence="3 4" key="1">
    <citation type="journal article" date="2013" name="Genome Biol.">
        <title>Genome of Acanthamoeba castellanii highlights extensive lateral gene transfer and early evolution of tyrosine kinase signaling.</title>
        <authorList>
            <person name="Clarke M."/>
            <person name="Lohan A.J."/>
            <person name="Liu B."/>
            <person name="Lagkouvardos I."/>
            <person name="Roy S."/>
            <person name="Zafar N."/>
            <person name="Bertelli C."/>
            <person name="Schilde C."/>
            <person name="Kianianmomeni A."/>
            <person name="Burglin T.R."/>
            <person name="Frech C."/>
            <person name="Turcotte B."/>
            <person name="Kopec K.O."/>
            <person name="Synnott J.M."/>
            <person name="Choo C."/>
            <person name="Paponov I."/>
            <person name="Finkler A."/>
            <person name="Soon Heng Tan C."/>
            <person name="Hutchins A.P."/>
            <person name="Weinmeier T."/>
            <person name="Rattei T."/>
            <person name="Chu J.S."/>
            <person name="Gimenez G."/>
            <person name="Irimia M."/>
            <person name="Rigden D.J."/>
            <person name="Fitzpatrick D.A."/>
            <person name="Lorenzo-Morales J."/>
            <person name="Bateman A."/>
            <person name="Chiu C.H."/>
            <person name="Tang P."/>
            <person name="Hegemann P."/>
            <person name="Fromm H."/>
            <person name="Raoult D."/>
            <person name="Greub G."/>
            <person name="Miranda-Saavedra D."/>
            <person name="Chen N."/>
            <person name="Nash P."/>
            <person name="Ginger M.L."/>
            <person name="Horn M."/>
            <person name="Schaap P."/>
            <person name="Caler L."/>
            <person name="Loftus B."/>
        </authorList>
    </citation>
    <scope>NUCLEOTIDE SEQUENCE [LARGE SCALE GENOMIC DNA]</scope>
    <source>
        <strain evidence="3 4">Neff</strain>
    </source>
</reference>
<dbReference type="CDD" id="cd22139">
    <property type="entry name" value="F-box_unchar"/>
    <property type="match status" value="1"/>
</dbReference>
<dbReference type="AlphaFoldDB" id="L8GUX7"/>
<sequence>MPRRRNRRQQSAVAETREVVQTPPTKVGDVVEALLETEAEQAEWQDHELESGDDAQYDLPWEVWVCVLSSMDDPRDLCSFGLACRLFQAITQTGMVWRQLLGSTYGWVFDHGKRELVDPPARLGYRDHQKQWQWISASAGACWTASGVIVSGGQGKLFFADPTCAPEAPWSNDEARAGLAGSVTKGLHLRDLRQPTPEEVAHDVAMIKLQMRESKRREIEARGKQSVQRRPSKLRP</sequence>
<evidence type="ECO:0000256" key="1">
    <source>
        <dbReference type="SAM" id="MobiDB-lite"/>
    </source>
</evidence>
<keyword evidence="4" id="KW-1185">Reference proteome</keyword>
<protein>
    <recommendedName>
        <fullName evidence="2">F-box domain-containing protein</fullName>
    </recommendedName>
</protein>
<dbReference type="InterPro" id="IPR036047">
    <property type="entry name" value="F-box-like_dom_sf"/>
</dbReference>
<dbReference type="EMBL" id="KB007982">
    <property type="protein sequence ID" value="ELR16805.1"/>
    <property type="molecule type" value="Genomic_DNA"/>
</dbReference>
<evidence type="ECO:0000313" key="3">
    <source>
        <dbReference type="EMBL" id="ELR16805.1"/>
    </source>
</evidence>
<dbReference type="VEuPathDB" id="AmoebaDB:ACA1_383160"/>
<dbReference type="Pfam" id="PF12937">
    <property type="entry name" value="F-box-like"/>
    <property type="match status" value="1"/>
</dbReference>